<dbReference type="RefSeq" id="WP_005794002.1">
    <property type="nucleotide sequence ID" value="NZ_JH724215.1"/>
</dbReference>
<proteinExistence type="predicted"/>
<accession>A0A0E2AQA4</accession>
<evidence type="ECO:0000313" key="2">
    <source>
        <dbReference type="Proteomes" id="UP000003879"/>
    </source>
</evidence>
<gene>
    <name evidence="1" type="ORF">HMPREF1056_02402</name>
</gene>
<reference evidence="1 2" key="1">
    <citation type="submission" date="2012-02" db="EMBL/GenBank/DDBJ databases">
        <title>The Genome Sequence of Bacteroides fragilis CL07T12C05.</title>
        <authorList>
            <consortium name="The Broad Institute Genome Sequencing Platform"/>
            <person name="Earl A."/>
            <person name="Ward D."/>
            <person name="Feldgarden M."/>
            <person name="Gevers D."/>
            <person name="Zitomersky N.L."/>
            <person name="Coyne M.J."/>
            <person name="Comstock L.E."/>
            <person name="Young S.K."/>
            <person name="Zeng Q."/>
            <person name="Gargeya S."/>
            <person name="Fitzgerald M."/>
            <person name="Haas B."/>
            <person name="Abouelleil A."/>
            <person name="Alvarado L."/>
            <person name="Arachchi H.M."/>
            <person name="Berlin A."/>
            <person name="Chapman S.B."/>
            <person name="Gearin G."/>
            <person name="Goldberg J."/>
            <person name="Griggs A."/>
            <person name="Gujja S."/>
            <person name="Hansen M."/>
            <person name="Heiman D."/>
            <person name="Howarth C."/>
            <person name="Larimer J."/>
            <person name="Lui A."/>
            <person name="MacDonald P.J.P."/>
            <person name="McCowen C."/>
            <person name="Montmayeur A."/>
            <person name="Murphy C."/>
            <person name="Neiman D."/>
            <person name="Pearson M."/>
            <person name="Priest M."/>
            <person name="Roberts A."/>
            <person name="Saif S."/>
            <person name="Shea T."/>
            <person name="Sisk P."/>
            <person name="Stolte C."/>
            <person name="Sykes S."/>
            <person name="Wortman J."/>
            <person name="Nusbaum C."/>
            <person name="Birren B."/>
        </authorList>
    </citation>
    <scope>NUCLEOTIDE SEQUENCE [LARGE SCALE GENOMIC DNA]</scope>
    <source>
        <strain evidence="1 2">CL07T12C05</strain>
    </source>
</reference>
<dbReference type="AlphaFoldDB" id="A0A0E2AQA4"/>
<organism evidence="1 2">
    <name type="scientific">Bacteroides fragilis CL07T12C05</name>
    <dbReference type="NCBI Taxonomy" id="997883"/>
    <lineage>
        <taxon>Bacteria</taxon>
        <taxon>Pseudomonadati</taxon>
        <taxon>Bacteroidota</taxon>
        <taxon>Bacteroidia</taxon>
        <taxon>Bacteroidales</taxon>
        <taxon>Bacteroidaceae</taxon>
        <taxon>Bacteroides</taxon>
    </lineage>
</organism>
<dbReference type="PATRIC" id="fig|997883.3.peg.2511"/>
<protein>
    <submittedName>
        <fullName evidence="1">Uncharacterized protein</fullName>
    </submittedName>
</protein>
<evidence type="ECO:0000313" key="1">
    <source>
        <dbReference type="EMBL" id="EIY96514.1"/>
    </source>
</evidence>
<dbReference type="Proteomes" id="UP000003879">
    <property type="component" value="Unassembled WGS sequence"/>
</dbReference>
<dbReference type="EMBL" id="AGXN01000012">
    <property type="protein sequence ID" value="EIY96514.1"/>
    <property type="molecule type" value="Genomic_DNA"/>
</dbReference>
<name>A0A0E2AQA4_BACFG</name>
<comment type="caution">
    <text evidence="1">The sequence shown here is derived from an EMBL/GenBank/DDBJ whole genome shotgun (WGS) entry which is preliminary data.</text>
</comment>
<dbReference type="HOGENOM" id="CLU_749366_0_0_10"/>
<sequence length="363" mass="42870">MQTIGRTSVGTARKDDNRIDQAGGTIRCDKSRESYGANGCRNSFLKTPILPIAPQTIMRESYCGNSYNLISQENYEYLRDSYFRYAELMNVKAEHTPGRTIGEGIVNLYNEMNDLVNKSGMYLNLEDDNGSLYFNVWNTHTWGEYTLYYFPVKFVEELNPTLRRIVITFYHNFMKENGITTINDESDMDWAIDMLTEGCYEDEDAKERRAREKLVKSYKDGRAYKLLDRVWRKSYYKNLPKAIEEYECKNGFEQGLIELLRRGLEFIKTDKAIMYYGYDPFYDEEPDYLPMTLEQQIRVVYDSDDIMTEHLIDFYNSSRQESYDIIPASTFAVSPTTDKVFTLEDTYPERFFKWADDFIHYIR</sequence>